<keyword evidence="5" id="KW-0949">S-adenosyl-L-methionine</keyword>
<keyword evidence="4" id="KW-0808">Transferase</keyword>
<dbReference type="PANTHER" id="PTHR24422:SF21">
    <property type="entry name" value="CHEMOTAXIS PROTEIN METHYLTRANSFERASE 1"/>
    <property type="match status" value="1"/>
</dbReference>
<dbReference type="PROSITE" id="PS50123">
    <property type="entry name" value="CHER"/>
    <property type="match status" value="1"/>
</dbReference>
<proteinExistence type="predicted"/>
<comment type="catalytic activity">
    <reaction evidence="1">
        <text>L-glutamyl-[protein] + S-adenosyl-L-methionine = [protein]-L-glutamate 5-O-methyl ester + S-adenosyl-L-homocysteine</text>
        <dbReference type="Rhea" id="RHEA:24452"/>
        <dbReference type="Rhea" id="RHEA-COMP:10208"/>
        <dbReference type="Rhea" id="RHEA-COMP:10311"/>
        <dbReference type="ChEBI" id="CHEBI:29973"/>
        <dbReference type="ChEBI" id="CHEBI:57856"/>
        <dbReference type="ChEBI" id="CHEBI:59789"/>
        <dbReference type="ChEBI" id="CHEBI:82795"/>
        <dbReference type="EC" id="2.1.1.80"/>
    </reaction>
</comment>
<keyword evidence="3" id="KW-0489">Methyltransferase</keyword>
<protein>
    <recommendedName>
        <fullName evidence="2">protein-glutamate O-methyltransferase</fullName>
        <ecNumber evidence="2">2.1.1.80</ecNumber>
    </recommendedName>
</protein>
<evidence type="ECO:0000313" key="8">
    <source>
        <dbReference type="Proteomes" id="UP000664654"/>
    </source>
</evidence>
<dbReference type="InterPro" id="IPR022642">
    <property type="entry name" value="CheR_C"/>
</dbReference>
<evidence type="ECO:0000256" key="4">
    <source>
        <dbReference type="ARBA" id="ARBA00022679"/>
    </source>
</evidence>
<dbReference type="SUPFAM" id="SSF53335">
    <property type="entry name" value="S-adenosyl-L-methionine-dependent methyltransferases"/>
    <property type="match status" value="1"/>
</dbReference>
<comment type="caution">
    <text evidence="7">The sequence shown here is derived from an EMBL/GenBank/DDBJ whole genome shotgun (WGS) entry which is preliminary data.</text>
</comment>
<sequence length="277" mass="31131">MPDKDIGSQDYSLFRNYLEKQCGIVLGDNKQYLVRSRLSPLLRRFGIADLSQLVNKVVNGSDRNLREAVIDAMTTNETLWFRDTYPFELLKNDLFGKFKGKSGPLRIWSAACSSGQEPYSIAICILEYLQRNPGAFPGGVQIIGTDISTDMLTRCKTAEYDNLSLSRGLSEERKRQFFESTATGTMRLKPQVTEMVSFRPINLLESYASLGRFDLVFCRNVLIYFSGPIKTQILQQIAAGLQSQGILFLGASESMSGLSDAFTMVRCNPGLYYVKKQ</sequence>
<dbReference type="PANTHER" id="PTHR24422">
    <property type="entry name" value="CHEMOTAXIS PROTEIN METHYLTRANSFERASE"/>
    <property type="match status" value="1"/>
</dbReference>
<dbReference type="Gene3D" id="3.40.50.150">
    <property type="entry name" value="Vaccinia Virus protein VP39"/>
    <property type="match status" value="1"/>
</dbReference>
<dbReference type="PRINTS" id="PR00996">
    <property type="entry name" value="CHERMTFRASE"/>
</dbReference>
<name>A0A939DQ88_9ALTE</name>
<dbReference type="InterPro" id="IPR000780">
    <property type="entry name" value="CheR_MeTrfase"/>
</dbReference>
<evidence type="ECO:0000256" key="3">
    <source>
        <dbReference type="ARBA" id="ARBA00022603"/>
    </source>
</evidence>
<gene>
    <name evidence="7" type="ORF">J0A66_14170</name>
</gene>
<dbReference type="GO" id="GO:0032259">
    <property type="term" value="P:methylation"/>
    <property type="evidence" value="ECO:0007669"/>
    <property type="project" value="UniProtKB-KW"/>
</dbReference>
<keyword evidence="8" id="KW-1185">Reference proteome</keyword>
<dbReference type="Proteomes" id="UP000664654">
    <property type="component" value="Unassembled WGS sequence"/>
</dbReference>
<dbReference type="Pfam" id="PF01739">
    <property type="entry name" value="CheR"/>
    <property type="match status" value="1"/>
</dbReference>
<dbReference type="RefSeq" id="WP_206574492.1">
    <property type="nucleotide sequence ID" value="NZ_JAFKCV010000008.1"/>
</dbReference>
<evidence type="ECO:0000313" key="7">
    <source>
        <dbReference type="EMBL" id="MBN7826377.1"/>
    </source>
</evidence>
<dbReference type="InterPro" id="IPR022641">
    <property type="entry name" value="CheR_N"/>
</dbReference>
<reference evidence="7" key="1">
    <citation type="submission" date="2021-03" db="EMBL/GenBank/DDBJ databases">
        <title>novel species isolated from a fishpond in China.</title>
        <authorList>
            <person name="Lu H."/>
            <person name="Cai Z."/>
        </authorList>
    </citation>
    <scope>NUCLEOTIDE SEQUENCE</scope>
    <source>
        <strain evidence="7">JCM 30855</strain>
    </source>
</reference>
<dbReference type="Pfam" id="PF03705">
    <property type="entry name" value="CheR_N"/>
    <property type="match status" value="1"/>
</dbReference>
<evidence type="ECO:0000256" key="1">
    <source>
        <dbReference type="ARBA" id="ARBA00001541"/>
    </source>
</evidence>
<dbReference type="Gene3D" id="1.10.155.10">
    <property type="entry name" value="Chemotaxis receptor methyltransferase CheR, N-terminal domain"/>
    <property type="match status" value="1"/>
</dbReference>
<dbReference type="InterPro" id="IPR050903">
    <property type="entry name" value="Bact_Chemotaxis_MeTrfase"/>
</dbReference>
<dbReference type="GO" id="GO:0008983">
    <property type="term" value="F:protein-glutamate O-methyltransferase activity"/>
    <property type="evidence" value="ECO:0007669"/>
    <property type="project" value="UniProtKB-EC"/>
</dbReference>
<dbReference type="SUPFAM" id="SSF47757">
    <property type="entry name" value="Chemotaxis receptor methyltransferase CheR, N-terminal domain"/>
    <property type="match status" value="1"/>
</dbReference>
<dbReference type="AlphaFoldDB" id="A0A939DQ88"/>
<evidence type="ECO:0000256" key="5">
    <source>
        <dbReference type="ARBA" id="ARBA00022691"/>
    </source>
</evidence>
<dbReference type="EC" id="2.1.1.80" evidence="2"/>
<organism evidence="7 8">
    <name type="scientific">Bowmanella dokdonensis</name>
    <dbReference type="NCBI Taxonomy" id="751969"/>
    <lineage>
        <taxon>Bacteria</taxon>
        <taxon>Pseudomonadati</taxon>
        <taxon>Pseudomonadota</taxon>
        <taxon>Gammaproteobacteria</taxon>
        <taxon>Alteromonadales</taxon>
        <taxon>Alteromonadaceae</taxon>
        <taxon>Bowmanella</taxon>
    </lineage>
</organism>
<dbReference type="SMART" id="SM00138">
    <property type="entry name" value="MeTrc"/>
    <property type="match status" value="1"/>
</dbReference>
<dbReference type="EMBL" id="JAFKCV010000008">
    <property type="protein sequence ID" value="MBN7826377.1"/>
    <property type="molecule type" value="Genomic_DNA"/>
</dbReference>
<feature type="domain" description="CheR-type methyltransferase" evidence="6">
    <location>
        <begin position="1"/>
        <end position="277"/>
    </location>
</feature>
<evidence type="ECO:0000256" key="2">
    <source>
        <dbReference type="ARBA" id="ARBA00012534"/>
    </source>
</evidence>
<accession>A0A939DQ88</accession>
<dbReference type="InterPro" id="IPR029063">
    <property type="entry name" value="SAM-dependent_MTases_sf"/>
</dbReference>
<evidence type="ECO:0000259" key="6">
    <source>
        <dbReference type="PROSITE" id="PS50123"/>
    </source>
</evidence>
<dbReference type="InterPro" id="IPR036804">
    <property type="entry name" value="CheR_N_sf"/>
</dbReference>